<evidence type="ECO:0000313" key="8">
    <source>
        <dbReference type="Proteomes" id="UP001198571"/>
    </source>
</evidence>
<evidence type="ECO:0000256" key="1">
    <source>
        <dbReference type="ARBA" id="ARBA00004167"/>
    </source>
</evidence>
<evidence type="ECO:0000256" key="4">
    <source>
        <dbReference type="ARBA" id="ARBA00023136"/>
    </source>
</evidence>
<accession>A0ABS8CHL1</accession>
<dbReference type="EMBL" id="JACDXX010000002">
    <property type="protein sequence ID" value="MCB5408879.1"/>
    <property type="molecule type" value="Genomic_DNA"/>
</dbReference>
<keyword evidence="8" id="KW-1185">Reference proteome</keyword>
<comment type="caution">
    <text evidence="7">The sequence shown here is derived from an EMBL/GenBank/DDBJ whole genome shotgun (WGS) entry which is preliminary data.</text>
</comment>
<organism evidence="7 8">
    <name type="scientific">Pseudogemmobacter faecipullorum</name>
    <dbReference type="NCBI Taxonomy" id="2755041"/>
    <lineage>
        <taxon>Bacteria</taxon>
        <taxon>Pseudomonadati</taxon>
        <taxon>Pseudomonadota</taxon>
        <taxon>Alphaproteobacteria</taxon>
        <taxon>Rhodobacterales</taxon>
        <taxon>Paracoccaceae</taxon>
        <taxon>Pseudogemmobacter</taxon>
    </lineage>
</organism>
<evidence type="ECO:0000256" key="2">
    <source>
        <dbReference type="ARBA" id="ARBA00022692"/>
    </source>
</evidence>
<evidence type="ECO:0000313" key="7">
    <source>
        <dbReference type="EMBL" id="MCB5408879.1"/>
    </source>
</evidence>
<dbReference type="InterPro" id="IPR007452">
    <property type="entry name" value="TamB_C"/>
</dbReference>
<dbReference type="RefSeq" id="WP_226933781.1">
    <property type="nucleotide sequence ID" value="NZ_JACDXX010000002.1"/>
</dbReference>
<evidence type="ECO:0000256" key="5">
    <source>
        <dbReference type="SAM" id="SignalP"/>
    </source>
</evidence>
<feature type="domain" description="Translocation and assembly module TamB C-terminal" evidence="6">
    <location>
        <begin position="830"/>
        <end position="1178"/>
    </location>
</feature>
<protein>
    <submittedName>
        <fullName evidence="7">Translocation/assembly module TamB domain-containing protein</fullName>
    </submittedName>
</protein>
<feature type="chain" id="PRO_5047213510" evidence="5">
    <location>
        <begin position="26"/>
        <end position="1178"/>
    </location>
</feature>
<feature type="signal peptide" evidence="5">
    <location>
        <begin position="1"/>
        <end position="25"/>
    </location>
</feature>
<reference evidence="7 8" key="1">
    <citation type="submission" date="2020-07" db="EMBL/GenBank/DDBJ databases">
        <title>Pseudogemmobacter sp. nov., isolated from poultry manure in Taiwan.</title>
        <authorList>
            <person name="Lin S.-Y."/>
            <person name="Tang Y.-S."/>
            <person name="Young C.-C."/>
        </authorList>
    </citation>
    <scope>NUCLEOTIDE SEQUENCE [LARGE SCALE GENOMIC DNA]</scope>
    <source>
        <strain evidence="7 8">CC-YST710</strain>
    </source>
</reference>
<evidence type="ECO:0000259" key="6">
    <source>
        <dbReference type="Pfam" id="PF04357"/>
    </source>
</evidence>
<dbReference type="PANTHER" id="PTHR36985">
    <property type="entry name" value="TRANSLOCATION AND ASSEMBLY MODULE SUBUNIT TAMB"/>
    <property type="match status" value="1"/>
</dbReference>
<keyword evidence="3" id="KW-1133">Transmembrane helix</keyword>
<gene>
    <name evidence="7" type="ORF">H0485_02495</name>
</gene>
<keyword evidence="2" id="KW-0812">Transmembrane</keyword>
<dbReference type="PANTHER" id="PTHR36985:SF1">
    <property type="entry name" value="TRANSLOCATION AND ASSEMBLY MODULE SUBUNIT TAMB"/>
    <property type="match status" value="1"/>
</dbReference>
<keyword evidence="5" id="KW-0732">Signal</keyword>
<proteinExistence type="predicted"/>
<dbReference type="Pfam" id="PF04357">
    <property type="entry name" value="TamB"/>
    <property type="match status" value="1"/>
</dbReference>
<name>A0ABS8CHL1_9RHOB</name>
<dbReference type="Proteomes" id="UP001198571">
    <property type="component" value="Unassembled WGS sequence"/>
</dbReference>
<keyword evidence="4" id="KW-0472">Membrane</keyword>
<sequence length="1178" mass="120346">MRHSNLLLSVATSALLITQPFAARADDRSYLTAFLEDSLSGAGRKVTITGFAGALSSRATMQQLTIADDQGVWLTLDDVALDWSRTALLSGQVIVNELSAGAIRLERIPEGDPETTTPEAGSFEFALPDLPVSIDIGMLKAGKIALGEAVLGQPVEGTLSSEVHLNGGEGTAELLLTRTDDGPEGEISLNASYSNETRHLALDLTAREGAGGIVADKLDLPGDPAAALSLKGEGTFDDFAAVFRLESDGAERLAGPITLKTDAAGARGFTAQLEGNPAPLFMPDYAEFLGERLALDVAGALAPSGALTLEQLDLQARSVNLQGQLRLAADGLPQLIDLQAKIADPAGGLVILPVSGPESMQVKSADLALVFDAAQSAGWTLDLTALGFEQGATKAERMALTGAGRIDRQAGARGLDGKLNFALSGLSGLEPGLQAALGARFDGEAQFVLREGDTGGLKLPQITLNGADYGLTGSAGVQGIGEALNTSLDLQVRASDLARFSALAGRPLGGQAEVALKGDVTPLTGAFDLDMTVAGRGLTTGIAEADRLLAGGSVITAAMLRDTSGTTLRSFSAKAASLAVTGQGKLQSSGLSLTADIDWANLADLGPNYGGALKISGGFEGTAENGLASFSGGGEGLRIGQAEVDRLIAGRSDLALSVALTEGAPVLRSLDLKSPNLTAEVKGEGNSGAMAVSGRLRDLALLAPEFPGPVTLSGRLVPEGAGVQTNLRLQGPAGIDARVTGFAGAVPDLTVTGTGQAAVANGLSDPVTLDGQLRYDIRMAGGWAPANASGRLTLANGQIAIPARGLSLERVAASVDLNGGTARLSATGEATRGGQLRLDGGLGLAAPYAADLNLMVSRLVLRDPELFATAIDASLALNGPLLGAAQLSGRVTLGETELRVPSTGFASAADLEAVRHTGDTAEVRATRARAGVGAAGASAAQDTGGLPPWGLNVTLGAPNRVFVRGRGLDAELGGQLQVNGTLSNIVPSGALELVRGRLDILGKRLVLDTASLVMEGSFIPYITFIATNVSDEVTSIVTIEGPANDPVVSFSSDPALPQEEVLAWLLFGRGLDTISAFQALQLANAVATLAGRGGEGIVSKLRKGTGFDDLDVSTAADGTTSVNAGKYIAKNVYTELGVDQDGNTRINLNLDLRPGVTVKGRVDTDGSSGLGLFLERDY</sequence>
<evidence type="ECO:0000256" key="3">
    <source>
        <dbReference type="ARBA" id="ARBA00022989"/>
    </source>
</evidence>
<comment type="subcellular location">
    <subcellularLocation>
        <location evidence="1">Membrane</location>
        <topology evidence="1">Single-pass membrane protein</topology>
    </subcellularLocation>
</comment>